<keyword evidence="4" id="KW-1185">Reference proteome</keyword>
<dbReference type="OrthoDB" id="7931at2157"/>
<sequence>MELSLEFRSLNEIESLVKSNAISPCTVLERLMERIHKLDTKLKSYTRLNLNSLEECAKRAKSSENVIPVSVKDLFDTKNIETNYGSTIYRDHFPSKDSSVVANIKKRNGIVIGKTVTHEFALGIISSPTKNPWDLRRIPGGSSGGSAAAVAAGLSVFATGTDTGGSIRIPAAMCGVTGFKPTYNLIPRGGIYPESWSLDHAGPITRYASDLTLELELMTRKNFIIKGRESKKFKVGVAWEMFEYCESSVKKVSLAALEKIKKELNIEYIHVKEKCLRFKEMKHFHEIIDTSEIALIHRENYEKYPDSYLDSSIEQIEEGMRVKAVDYVNAKRSREKYRELLDSQFKTLDIIIIPTLQDVAPLTVHQKKREEVDDISEIDFLSPLNYSGNPALTIPVGFSHELPVGMQIIGKNNSDLRCIEFASLVQDLTDWHKAIPQGFS</sequence>
<dbReference type="InterPro" id="IPR000120">
    <property type="entry name" value="Amidase"/>
</dbReference>
<evidence type="ECO:0000313" key="5">
    <source>
        <dbReference type="Proteomes" id="UP000195607"/>
    </source>
</evidence>
<dbReference type="PANTHER" id="PTHR11895">
    <property type="entry name" value="TRANSAMIDASE"/>
    <property type="match status" value="1"/>
</dbReference>
<dbReference type="InterPro" id="IPR036928">
    <property type="entry name" value="AS_sf"/>
</dbReference>
<dbReference type="Pfam" id="PF01425">
    <property type="entry name" value="Amidase"/>
    <property type="match status" value="1"/>
</dbReference>
<dbReference type="RefSeq" id="WP_145983996.1">
    <property type="nucleotide sequence ID" value="NZ_LT719092.1"/>
</dbReference>
<dbReference type="STRING" id="1673428.CPM_1660"/>
<dbReference type="EMBL" id="LT719092">
    <property type="protein sequence ID" value="SJK85446.1"/>
    <property type="molecule type" value="Genomic_DNA"/>
</dbReference>
<evidence type="ECO:0000259" key="1">
    <source>
        <dbReference type="Pfam" id="PF01425"/>
    </source>
</evidence>
<gene>
    <name evidence="3" type="ORF">CPM_1660</name>
    <name evidence="2" type="ORF">CSP5_1689</name>
</gene>
<dbReference type="GeneID" id="30928242"/>
<dbReference type="SUPFAM" id="SSF75304">
    <property type="entry name" value="Amidase signature (AS) enzymes"/>
    <property type="match status" value="1"/>
</dbReference>
<keyword evidence="2" id="KW-0808">Transferase</keyword>
<feature type="domain" description="Amidase" evidence="1">
    <location>
        <begin position="27"/>
        <end position="418"/>
    </location>
</feature>
<dbReference type="InterPro" id="IPR023631">
    <property type="entry name" value="Amidase_dom"/>
</dbReference>
<organism evidence="2 5">
    <name type="scientific">Cuniculiplasma divulgatum</name>
    <dbReference type="NCBI Taxonomy" id="1673428"/>
    <lineage>
        <taxon>Archaea</taxon>
        <taxon>Methanobacteriati</taxon>
        <taxon>Thermoplasmatota</taxon>
        <taxon>Thermoplasmata</taxon>
        <taxon>Thermoplasmatales</taxon>
        <taxon>Cuniculiplasmataceae</taxon>
        <taxon>Cuniculiplasma</taxon>
    </lineage>
</organism>
<dbReference type="EMBL" id="LT671858">
    <property type="protein sequence ID" value="SIM80965.1"/>
    <property type="molecule type" value="Genomic_DNA"/>
</dbReference>
<protein>
    <submittedName>
        <fullName evidence="2">Aspartyl/glutamyl-tRNA amidotransferase subunit A</fullName>
    </submittedName>
</protein>
<reference evidence="4" key="2">
    <citation type="submission" date="2016-06" db="EMBL/GenBank/DDBJ databases">
        <authorList>
            <person name="Toshchakov V.S."/>
        </authorList>
    </citation>
    <scope>NUCLEOTIDE SEQUENCE [LARGE SCALE GENOMIC DNA]</scope>
    <source>
        <strain>PM4 (JCM 30641</strain>
        <strain evidence="4">\VKM B-2940)</strain>
    </source>
</reference>
<accession>A0A1N5W8X4</accession>
<name>A0A1N5W8X4_9ARCH</name>
<dbReference type="PROSITE" id="PS00571">
    <property type="entry name" value="AMIDASES"/>
    <property type="match status" value="1"/>
</dbReference>
<reference evidence="2 5" key="1">
    <citation type="submission" date="2016-04" db="EMBL/GenBank/DDBJ databases">
        <authorList>
            <person name="Evans L.H."/>
            <person name="Alamgir A."/>
            <person name="Owens N."/>
            <person name="Weber N.D."/>
            <person name="Virtaneva K."/>
            <person name="Barbian K."/>
            <person name="Babar A."/>
            <person name="Rosenke K."/>
        </authorList>
    </citation>
    <scope>NUCLEOTIDE SEQUENCE [LARGE SCALE GENOMIC DNA]</scope>
    <source>
        <strain evidence="2">S5</strain>
        <strain evidence="5">S5(T) (JCM 30642 \VKM B-2941)</strain>
    </source>
</reference>
<evidence type="ECO:0000313" key="4">
    <source>
        <dbReference type="Proteomes" id="UP000187822"/>
    </source>
</evidence>
<evidence type="ECO:0000313" key="3">
    <source>
        <dbReference type="EMBL" id="SJK85446.1"/>
    </source>
</evidence>
<dbReference type="Proteomes" id="UP000195607">
    <property type="component" value="Chromosome I"/>
</dbReference>
<dbReference type="AlphaFoldDB" id="A0A1N5W8X4"/>
<dbReference type="PANTHER" id="PTHR11895:SF7">
    <property type="entry name" value="GLUTAMYL-TRNA(GLN) AMIDOTRANSFERASE SUBUNIT A, MITOCHONDRIAL"/>
    <property type="match status" value="1"/>
</dbReference>
<dbReference type="Gene3D" id="3.90.1300.10">
    <property type="entry name" value="Amidase signature (AS) domain"/>
    <property type="match status" value="1"/>
</dbReference>
<dbReference type="KEGG" id="cdiv:CPM_1660"/>
<dbReference type="InterPro" id="IPR020556">
    <property type="entry name" value="Amidase_CS"/>
</dbReference>
<dbReference type="Proteomes" id="UP000187822">
    <property type="component" value="Chromosome I"/>
</dbReference>
<proteinExistence type="predicted"/>
<dbReference type="GO" id="GO:0016740">
    <property type="term" value="F:transferase activity"/>
    <property type="evidence" value="ECO:0007669"/>
    <property type="project" value="UniProtKB-KW"/>
</dbReference>
<evidence type="ECO:0000313" key="2">
    <source>
        <dbReference type="EMBL" id="SIM80965.1"/>
    </source>
</evidence>
<reference evidence="3" key="3">
    <citation type="submission" date="2016-06" db="EMBL/GenBank/DDBJ databases">
        <authorList>
            <person name="Olsen C.W."/>
            <person name="Carey S."/>
            <person name="Hinshaw L."/>
            <person name="Karasin A.I."/>
        </authorList>
    </citation>
    <scope>NUCLEOTIDE SEQUENCE [LARGE SCALE GENOMIC DNA]</scope>
    <source>
        <strain evidence="3">PM4</strain>
    </source>
</reference>